<evidence type="ECO:0008006" key="3">
    <source>
        <dbReference type="Google" id="ProtNLM"/>
    </source>
</evidence>
<keyword evidence="2" id="KW-1185">Reference proteome</keyword>
<reference evidence="1 2" key="1">
    <citation type="journal article" date="2015" name="Genome Announc.">
        <title>Expanding the biotechnology potential of lactobacilli through comparative genomics of 213 strains and associated genera.</title>
        <authorList>
            <person name="Sun Z."/>
            <person name="Harris H.M."/>
            <person name="McCann A."/>
            <person name="Guo C."/>
            <person name="Argimon S."/>
            <person name="Zhang W."/>
            <person name="Yang X."/>
            <person name="Jeffery I.B."/>
            <person name="Cooney J.C."/>
            <person name="Kagawa T.F."/>
            <person name="Liu W."/>
            <person name="Song Y."/>
            <person name="Salvetti E."/>
            <person name="Wrobel A."/>
            <person name="Rasinkangas P."/>
            <person name="Parkhill J."/>
            <person name="Rea M.C."/>
            <person name="O'Sullivan O."/>
            <person name="Ritari J."/>
            <person name="Douillard F.P."/>
            <person name="Paul Ross R."/>
            <person name="Yang R."/>
            <person name="Briner A.E."/>
            <person name="Felis G.E."/>
            <person name="de Vos W.M."/>
            <person name="Barrangou R."/>
            <person name="Klaenhammer T.R."/>
            <person name="Caufield P.W."/>
            <person name="Cui Y."/>
            <person name="Zhang H."/>
            <person name="O'Toole P.W."/>
        </authorList>
    </citation>
    <scope>NUCLEOTIDE SEQUENCE [LARGE SCALE GENOMIC DNA]</scope>
    <source>
        <strain evidence="1 2">DSM 20014</strain>
    </source>
</reference>
<dbReference type="PATRIC" id="fig|1620.3.peg.1480"/>
<dbReference type="OrthoDB" id="149299at2"/>
<dbReference type="STRING" id="1620.IV67_GL001453"/>
<accession>A0A0R2JK24</accession>
<evidence type="ECO:0000313" key="1">
    <source>
        <dbReference type="EMBL" id="KRN77609.1"/>
    </source>
</evidence>
<dbReference type="AlphaFoldDB" id="A0A0R2JK24"/>
<gene>
    <name evidence="1" type="ORF">IV67_GL001453</name>
</gene>
<comment type="caution">
    <text evidence="1">The sequence shown here is derived from an EMBL/GenBank/DDBJ whole genome shotgun (WGS) entry which is preliminary data.</text>
</comment>
<protein>
    <recommendedName>
        <fullName evidence="3">Erf family protein</fullName>
    </recommendedName>
</protein>
<dbReference type="Pfam" id="PF04404">
    <property type="entry name" value="ERF"/>
    <property type="match status" value="1"/>
</dbReference>
<name>A0A0R2JK24_9LACO</name>
<sequence>MAEEKHNVFTEMLAFRKAFDQPKKDGKNPQFQSDYVTLDAIYTAIDKAIKENDIQLTYTQYTETNEQGMEYIFTEIMTTDETKVYRGSAIISARQVRGQGWQTALDPQANGSGQTYARRYSLAMVFGIASEIDDDGNLAQPKDADVEEAHQQNKKPSNPLNSKFGVLKNKIVNNLNIDEQTFFNQMSTGLNMPIHDFYAFAKLDDQTKQNVLNWLGGQVK</sequence>
<dbReference type="EMBL" id="JQCD01000017">
    <property type="protein sequence ID" value="KRN77609.1"/>
    <property type="molecule type" value="Genomic_DNA"/>
</dbReference>
<proteinExistence type="predicted"/>
<organism evidence="1 2">
    <name type="scientific">Weissella minor</name>
    <dbReference type="NCBI Taxonomy" id="1620"/>
    <lineage>
        <taxon>Bacteria</taxon>
        <taxon>Bacillati</taxon>
        <taxon>Bacillota</taxon>
        <taxon>Bacilli</taxon>
        <taxon>Lactobacillales</taxon>
        <taxon>Lactobacillaceae</taxon>
        <taxon>Weissella</taxon>
    </lineage>
</organism>
<dbReference type="InterPro" id="IPR007499">
    <property type="entry name" value="ERF_bacteria_virus"/>
</dbReference>
<evidence type="ECO:0000313" key="2">
    <source>
        <dbReference type="Proteomes" id="UP000051673"/>
    </source>
</evidence>
<dbReference type="Proteomes" id="UP000051673">
    <property type="component" value="Unassembled WGS sequence"/>
</dbReference>
<dbReference type="RefSeq" id="WP_057786409.1">
    <property type="nucleotide sequence ID" value="NZ_JQCD01000017.1"/>
</dbReference>